<dbReference type="PANTHER" id="PTHR33154:SF33">
    <property type="entry name" value="TRANSCRIPTIONAL REPRESSOR SDPR"/>
    <property type="match status" value="1"/>
</dbReference>
<gene>
    <name evidence="5" type="ORF">FC60_GL000276</name>
</gene>
<protein>
    <recommendedName>
        <fullName evidence="4">HTH arsR-type domain-containing protein</fullName>
    </recommendedName>
</protein>
<accession>A0A0R1VA93</accession>
<dbReference type="Gene3D" id="1.10.10.10">
    <property type="entry name" value="Winged helix-like DNA-binding domain superfamily/Winged helix DNA-binding domain"/>
    <property type="match status" value="1"/>
</dbReference>
<comment type="caution">
    <text evidence="5">The sequence shown here is derived from an EMBL/GenBank/DDBJ whole genome shotgun (WGS) entry which is preliminary data.</text>
</comment>
<keyword evidence="1" id="KW-0805">Transcription regulation</keyword>
<organism evidence="5 6">
    <name type="scientific">Limosilactobacillus gastricus DSM 16045</name>
    <dbReference type="NCBI Taxonomy" id="1423749"/>
    <lineage>
        <taxon>Bacteria</taxon>
        <taxon>Bacillati</taxon>
        <taxon>Bacillota</taxon>
        <taxon>Bacilli</taxon>
        <taxon>Lactobacillales</taxon>
        <taxon>Lactobacillaceae</taxon>
        <taxon>Limosilactobacillus</taxon>
    </lineage>
</organism>
<dbReference type="PANTHER" id="PTHR33154">
    <property type="entry name" value="TRANSCRIPTIONAL REGULATOR, ARSR FAMILY"/>
    <property type="match status" value="1"/>
</dbReference>
<evidence type="ECO:0000313" key="6">
    <source>
        <dbReference type="Proteomes" id="UP000051739"/>
    </source>
</evidence>
<evidence type="ECO:0000256" key="1">
    <source>
        <dbReference type="ARBA" id="ARBA00023015"/>
    </source>
</evidence>
<dbReference type="InterPro" id="IPR051081">
    <property type="entry name" value="HTH_MetalResp_TranReg"/>
</dbReference>
<dbReference type="GO" id="GO:0003700">
    <property type="term" value="F:DNA-binding transcription factor activity"/>
    <property type="evidence" value="ECO:0007669"/>
    <property type="project" value="InterPro"/>
</dbReference>
<dbReference type="PROSITE" id="PS50987">
    <property type="entry name" value="HTH_ARSR_2"/>
    <property type="match status" value="1"/>
</dbReference>
<evidence type="ECO:0000259" key="4">
    <source>
        <dbReference type="PROSITE" id="PS50987"/>
    </source>
</evidence>
<dbReference type="EMBL" id="AZFN01000011">
    <property type="protein sequence ID" value="KRM02456.1"/>
    <property type="molecule type" value="Genomic_DNA"/>
</dbReference>
<keyword evidence="3" id="KW-0804">Transcription</keyword>
<feature type="domain" description="HTH arsR-type" evidence="4">
    <location>
        <begin position="1"/>
        <end position="109"/>
    </location>
</feature>
<dbReference type="CDD" id="cd00090">
    <property type="entry name" value="HTH_ARSR"/>
    <property type="match status" value="1"/>
</dbReference>
<name>A0A0R1VA93_9LACO</name>
<dbReference type="PATRIC" id="fig|1423749.3.peg.276"/>
<dbReference type="AlphaFoldDB" id="A0A0R1VA93"/>
<sequence length="110" mass="12795">MNYMEIIEIYKALSNEYRLQILEWLKDPRAYFVNDGHPEVDVAEVGVCVGEIQKKLGLTQSTTSQYLTILQKNHFLIATRIGKWTYYRRNESAIQKICEELQHSLTGLAD</sequence>
<evidence type="ECO:0000256" key="2">
    <source>
        <dbReference type="ARBA" id="ARBA00023125"/>
    </source>
</evidence>
<evidence type="ECO:0000256" key="3">
    <source>
        <dbReference type="ARBA" id="ARBA00023163"/>
    </source>
</evidence>
<keyword evidence="6" id="KW-1185">Reference proteome</keyword>
<proteinExistence type="predicted"/>
<dbReference type="SUPFAM" id="SSF46785">
    <property type="entry name" value="Winged helix' DNA-binding domain"/>
    <property type="match status" value="1"/>
</dbReference>
<dbReference type="InterPro" id="IPR011991">
    <property type="entry name" value="ArsR-like_HTH"/>
</dbReference>
<reference evidence="5 6" key="1">
    <citation type="journal article" date="2015" name="Genome Announc.">
        <title>Expanding the biotechnology potential of lactobacilli through comparative genomics of 213 strains and associated genera.</title>
        <authorList>
            <person name="Sun Z."/>
            <person name="Harris H.M."/>
            <person name="McCann A."/>
            <person name="Guo C."/>
            <person name="Argimon S."/>
            <person name="Zhang W."/>
            <person name="Yang X."/>
            <person name="Jeffery I.B."/>
            <person name="Cooney J.C."/>
            <person name="Kagawa T.F."/>
            <person name="Liu W."/>
            <person name="Song Y."/>
            <person name="Salvetti E."/>
            <person name="Wrobel A."/>
            <person name="Rasinkangas P."/>
            <person name="Parkhill J."/>
            <person name="Rea M.C."/>
            <person name="O'Sullivan O."/>
            <person name="Ritari J."/>
            <person name="Douillard F.P."/>
            <person name="Paul Ross R."/>
            <person name="Yang R."/>
            <person name="Briner A.E."/>
            <person name="Felis G.E."/>
            <person name="de Vos W.M."/>
            <person name="Barrangou R."/>
            <person name="Klaenhammer T.R."/>
            <person name="Caufield P.W."/>
            <person name="Cui Y."/>
            <person name="Zhang H."/>
            <person name="O'Toole P.W."/>
        </authorList>
    </citation>
    <scope>NUCLEOTIDE SEQUENCE [LARGE SCALE GENOMIC DNA]</scope>
    <source>
        <strain evidence="5 6">DSM 16045</strain>
    </source>
</reference>
<dbReference type="InterPro" id="IPR036388">
    <property type="entry name" value="WH-like_DNA-bd_sf"/>
</dbReference>
<dbReference type="GO" id="GO:0003677">
    <property type="term" value="F:DNA binding"/>
    <property type="evidence" value="ECO:0007669"/>
    <property type="project" value="UniProtKB-KW"/>
</dbReference>
<dbReference type="SMART" id="SM00418">
    <property type="entry name" value="HTH_ARSR"/>
    <property type="match status" value="1"/>
</dbReference>
<dbReference type="InterPro" id="IPR001845">
    <property type="entry name" value="HTH_ArsR_DNA-bd_dom"/>
</dbReference>
<keyword evidence="2" id="KW-0238">DNA-binding</keyword>
<evidence type="ECO:0000313" key="5">
    <source>
        <dbReference type="EMBL" id="KRM02456.1"/>
    </source>
</evidence>
<dbReference type="Proteomes" id="UP000051739">
    <property type="component" value="Unassembled WGS sequence"/>
</dbReference>
<dbReference type="InterPro" id="IPR036390">
    <property type="entry name" value="WH_DNA-bd_sf"/>
</dbReference>